<dbReference type="EMBL" id="CM001555">
    <property type="protein sequence ID" value="EJG06734.1"/>
    <property type="molecule type" value="Genomic_DNA"/>
</dbReference>
<reference evidence="2 3" key="1">
    <citation type="submission" date="2011-08" db="EMBL/GenBank/DDBJ databases">
        <title>The complete genome of Methanofollis liminatans DSM 4140.</title>
        <authorList>
            <consortium name="US DOE Joint Genome Institute (JGI-PGF)"/>
            <person name="Lucas S."/>
            <person name="Han J."/>
            <person name="Lapidus A."/>
            <person name="Bruce D."/>
            <person name="Goodwin L."/>
            <person name="Pitluck S."/>
            <person name="Peters L."/>
            <person name="Kyrpides N."/>
            <person name="Mavromatis K."/>
            <person name="Ivanova N."/>
            <person name="Mikhailova N."/>
            <person name="Lu M."/>
            <person name="Detter J.C."/>
            <person name="Tapia R."/>
            <person name="Han C."/>
            <person name="Land M."/>
            <person name="Hauser L."/>
            <person name="Markowitz V."/>
            <person name="Cheng J.-F."/>
            <person name="Hugenholtz P."/>
            <person name="Woyke T."/>
            <person name="Wu D."/>
            <person name="Spring S."/>
            <person name="Schuler E."/>
            <person name="Brambilla E."/>
            <person name="Klenk H.-P."/>
            <person name="Eisen J.A."/>
        </authorList>
    </citation>
    <scope>NUCLEOTIDE SEQUENCE [LARGE SCALE GENOMIC DNA]</scope>
    <source>
        <strain evidence="2 3">DSM 4140</strain>
    </source>
</reference>
<feature type="domain" description="HicB-like antitoxin of toxin-antitoxin system" evidence="1">
    <location>
        <begin position="31"/>
        <end position="67"/>
    </location>
</feature>
<dbReference type="Proteomes" id="UP000005095">
    <property type="component" value="Chromosome"/>
</dbReference>
<keyword evidence="3" id="KW-1185">Reference proteome</keyword>
<evidence type="ECO:0000313" key="2">
    <source>
        <dbReference type="EMBL" id="EJG06734.1"/>
    </source>
</evidence>
<dbReference type="InterPro" id="IPR035069">
    <property type="entry name" value="TTHA1013/TTHA0281-like"/>
</dbReference>
<dbReference type="Pfam" id="PF15919">
    <property type="entry name" value="HicB_lk_antitox"/>
    <property type="match status" value="1"/>
</dbReference>
<dbReference type="RefSeq" id="WP_004038188.1">
    <property type="nucleotide sequence ID" value="NZ_CM001555.1"/>
</dbReference>
<dbReference type="SUPFAM" id="SSF143100">
    <property type="entry name" value="TTHA1013/TTHA0281-like"/>
    <property type="match status" value="1"/>
</dbReference>
<sequence>MHYKEAPVMLVTFDSYFDGAFWCARGMGVDIFTQGTTLDELMHNVKDAVELHFEETIDAGEQITVVSLTELQVGSIARISGC</sequence>
<dbReference type="Gene3D" id="3.30.160.250">
    <property type="match status" value="1"/>
</dbReference>
<dbReference type="AlphaFoldDB" id="J0S843"/>
<gene>
    <name evidence="2" type="ORF">Metli_0771</name>
</gene>
<proteinExistence type="predicted"/>
<evidence type="ECO:0000259" key="1">
    <source>
        <dbReference type="Pfam" id="PF15919"/>
    </source>
</evidence>
<name>J0S843_9EURY</name>
<accession>J0S843</accession>
<dbReference type="HOGENOM" id="CLU_2748195_0_0_2"/>
<dbReference type="STRING" id="28892.Metli_0771"/>
<protein>
    <submittedName>
        <fullName evidence="2">Uncharacterized protein family UPF0150</fullName>
    </submittedName>
</protein>
<evidence type="ECO:0000313" key="3">
    <source>
        <dbReference type="Proteomes" id="UP000005095"/>
    </source>
</evidence>
<organism evidence="2 3">
    <name type="scientific">Methanofollis liminatans DSM 4140</name>
    <dbReference type="NCBI Taxonomy" id="28892"/>
    <lineage>
        <taxon>Archaea</taxon>
        <taxon>Methanobacteriati</taxon>
        <taxon>Methanobacteriota</taxon>
        <taxon>Stenosarchaea group</taxon>
        <taxon>Methanomicrobia</taxon>
        <taxon>Methanomicrobiales</taxon>
        <taxon>Methanomicrobiaceae</taxon>
        <taxon>Methanofollis</taxon>
    </lineage>
</organism>
<dbReference type="InterPro" id="IPR031807">
    <property type="entry name" value="HicB-like"/>
</dbReference>